<evidence type="ECO:0000256" key="3">
    <source>
        <dbReference type="ARBA" id="ARBA00022679"/>
    </source>
</evidence>
<dbReference type="STRING" id="180163.SAMN02745174_02315"/>
<feature type="transmembrane region" description="Helical" evidence="7">
    <location>
        <begin position="263"/>
        <end position="282"/>
    </location>
</feature>
<comment type="catalytic activity">
    <reaction evidence="7">
        <text>L-cysteinyl-[prolipoprotein] + a 1,2-diacyl-sn-glycero-3-phospho-(1'-sn-glycerol) = an S-1,2-diacyl-sn-glyceryl-L-cysteinyl-[prolipoprotein] + sn-glycerol 1-phosphate + H(+)</text>
        <dbReference type="Rhea" id="RHEA:56712"/>
        <dbReference type="Rhea" id="RHEA-COMP:14679"/>
        <dbReference type="Rhea" id="RHEA-COMP:14680"/>
        <dbReference type="ChEBI" id="CHEBI:15378"/>
        <dbReference type="ChEBI" id="CHEBI:29950"/>
        <dbReference type="ChEBI" id="CHEBI:57685"/>
        <dbReference type="ChEBI" id="CHEBI:64716"/>
        <dbReference type="ChEBI" id="CHEBI:140658"/>
        <dbReference type="EC" id="2.5.1.145"/>
    </reaction>
</comment>
<dbReference type="NCBIfam" id="TIGR00544">
    <property type="entry name" value="lgt"/>
    <property type="match status" value="1"/>
</dbReference>
<dbReference type="PANTHER" id="PTHR30589:SF0">
    <property type="entry name" value="PHOSPHATIDYLGLYCEROL--PROLIPOPROTEIN DIACYLGLYCERYL TRANSFERASE"/>
    <property type="match status" value="1"/>
</dbReference>
<dbReference type="UniPathway" id="UPA00664"/>
<protein>
    <recommendedName>
        <fullName evidence="7">Phosphatidylglycerol--prolipoprotein diacylglyceryl transferase</fullName>
        <ecNumber evidence="7">2.5.1.145</ecNumber>
    </recommendedName>
</protein>
<dbReference type="OrthoDB" id="871140at2"/>
<name>A0A1T4QG02_9FUSO</name>
<dbReference type="PANTHER" id="PTHR30589">
    <property type="entry name" value="PROLIPOPROTEIN DIACYLGLYCERYL TRANSFERASE"/>
    <property type="match status" value="1"/>
</dbReference>
<keyword evidence="8" id="KW-0449">Lipoprotein</keyword>
<dbReference type="GO" id="GO:0008961">
    <property type="term" value="F:phosphatidylglycerol-prolipoprotein diacylglyceryl transferase activity"/>
    <property type="evidence" value="ECO:0007669"/>
    <property type="project" value="UniProtKB-UniRule"/>
</dbReference>
<keyword evidence="5 7" id="KW-1133">Transmembrane helix</keyword>
<evidence type="ECO:0000313" key="9">
    <source>
        <dbReference type="Proteomes" id="UP000191153"/>
    </source>
</evidence>
<keyword evidence="9" id="KW-1185">Reference proteome</keyword>
<feature type="transmembrane region" description="Helical" evidence="7">
    <location>
        <begin position="13"/>
        <end position="32"/>
    </location>
</feature>
<dbReference type="HAMAP" id="MF_01147">
    <property type="entry name" value="Lgt"/>
    <property type="match status" value="1"/>
</dbReference>
<dbReference type="AlphaFoldDB" id="A0A1T4QG02"/>
<keyword evidence="6 7" id="KW-0472">Membrane</keyword>
<evidence type="ECO:0000256" key="4">
    <source>
        <dbReference type="ARBA" id="ARBA00022692"/>
    </source>
</evidence>
<dbReference type="InterPro" id="IPR001640">
    <property type="entry name" value="Lgt"/>
</dbReference>
<gene>
    <name evidence="7" type="primary">lgt</name>
    <name evidence="8" type="ORF">SAMN02745174_02315</name>
</gene>
<comment type="subcellular location">
    <subcellularLocation>
        <location evidence="7">Cell membrane</location>
        <topology evidence="7">Multi-pass membrane protein</topology>
    </subcellularLocation>
</comment>
<feature type="transmembrane region" description="Helical" evidence="7">
    <location>
        <begin position="204"/>
        <end position="222"/>
    </location>
</feature>
<dbReference type="GO" id="GO:0005886">
    <property type="term" value="C:plasma membrane"/>
    <property type="evidence" value="ECO:0007669"/>
    <property type="project" value="UniProtKB-SubCell"/>
</dbReference>
<evidence type="ECO:0000256" key="2">
    <source>
        <dbReference type="ARBA" id="ARBA00022475"/>
    </source>
</evidence>
<comment type="function">
    <text evidence="7">Catalyzes the transfer of the diacylglyceryl group from phosphatidylglycerol to the sulfhydryl group of the N-terminal cysteine of a prolipoprotein, the first step in the formation of mature lipoproteins.</text>
</comment>
<keyword evidence="4 7" id="KW-0812">Transmembrane</keyword>
<comment type="pathway">
    <text evidence="7">Protein modification; lipoprotein biosynthesis (diacylglyceryl transfer).</text>
</comment>
<accession>A0A1T4QG02</accession>
<comment type="similarity">
    <text evidence="1 7">Belongs to the Lgt family.</text>
</comment>
<keyword evidence="3 7" id="KW-0808">Transferase</keyword>
<feature type="transmembrane region" description="Helical" evidence="7">
    <location>
        <begin position="234"/>
        <end position="251"/>
    </location>
</feature>
<evidence type="ECO:0000256" key="7">
    <source>
        <dbReference type="HAMAP-Rule" id="MF_01147"/>
    </source>
</evidence>
<dbReference type="EMBL" id="FUWX01000022">
    <property type="protein sequence ID" value="SKA02632.1"/>
    <property type="molecule type" value="Genomic_DNA"/>
</dbReference>
<organism evidence="8 9">
    <name type="scientific">Cetobacterium ceti</name>
    <dbReference type="NCBI Taxonomy" id="180163"/>
    <lineage>
        <taxon>Bacteria</taxon>
        <taxon>Fusobacteriati</taxon>
        <taxon>Fusobacteriota</taxon>
        <taxon>Fusobacteriia</taxon>
        <taxon>Fusobacteriales</taxon>
        <taxon>Fusobacteriaceae</taxon>
        <taxon>Cetobacterium</taxon>
    </lineage>
</organism>
<keyword evidence="2 7" id="KW-1003">Cell membrane</keyword>
<evidence type="ECO:0000256" key="5">
    <source>
        <dbReference type="ARBA" id="ARBA00022989"/>
    </source>
</evidence>
<feature type="binding site" evidence="7">
    <location>
        <position position="130"/>
    </location>
    <ligand>
        <name>a 1,2-diacyl-sn-glycero-3-phospho-(1'-sn-glycerol)</name>
        <dbReference type="ChEBI" id="CHEBI:64716"/>
    </ligand>
</feature>
<reference evidence="8 9" key="1">
    <citation type="submission" date="2017-02" db="EMBL/GenBank/DDBJ databases">
        <authorList>
            <person name="Peterson S.W."/>
        </authorList>
    </citation>
    <scope>NUCLEOTIDE SEQUENCE [LARGE SCALE GENOMIC DNA]</scope>
    <source>
        <strain evidence="8 9">ATCC 700028</strain>
    </source>
</reference>
<feature type="transmembrane region" description="Helical" evidence="7">
    <location>
        <begin position="87"/>
        <end position="104"/>
    </location>
</feature>
<dbReference type="Proteomes" id="UP000191153">
    <property type="component" value="Unassembled WGS sequence"/>
</dbReference>
<evidence type="ECO:0000313" key="8">
    <source>
        <dbReference type="EMBL" id="SKA02632.1"/>
    </source>
</evidence>
<proteinExistence type="inferred from homology"/>
<feature type="transmembrane region" description="Helical" evidence="7">
    <location>
        <begin position="44"/>
        <end position="67"/>
    </location>
</feature>
<evidence type="ECO:0000256" key="1">
    <source>
        <dbReference type="ARBA" id="ARBA00007150"/>
    </source>
</evidence>
<dbReference type="EC" id="2.5.1.145" evidence="7"/>
<sequence length="287" mass="32802">MHPIFLQIGNLKIGYYGLCYAISFFIGIELAKRYGAKKGLSKEIIEDYAFVAMISGLLGGRLYYVLFNYHYYFSHPQDIIAVWKGGMAIHGGIIGGLIGTFIYGKKKKINPFLLGDIAAGPLILGQTIGRFGNLANGEIQGVPTFTPFSVIFTLKPKFYQWYAYYNTLPPIDKMKYKELVPWGLVFPNSSPAGMEFPNLPLHPAMLYEAGLNFLGFLFIWFFLKNRNYATGTVWWSYIIIYSIIRFFVSFFRAEDLMIWGLRAPHVMSIILIVISSFIIYYLNRKKS</sequence>
<evidence type="ECO:0000256" key="6">
    <source>
        <dbReference type="ARBA" id="ARBA00023136"/>
    </source>
</evidence>
<dbReference type="Pfam" id="PF01790">
    <property type="entry name" value="LGT"/>
    <property type="match status" value="1"/>
</dbReference>
<dbReference type="GO" id="GO:0042158">
    <property type="term" value="P:lipoprotein biosynthetic process"/>
    <property type="evidence" value="ECO:0007669"/>
    <property type="project" value="UniProtKB-UniRule"/>
</dbReference>
<dbReference type="RefSeq" id="WP_078694750.1">
    <property type="nucleotide sequence ID" value="NZ_FUWX01000022.1"/>
</dbReference>